<comment type="caution">
    <text evidence="2">The sequence shown here is derived from an EMBL/GenBank/DDBJ whole genome shotgun (WGS) entry which is preliminary data.</text>
</comment>
<dbReference type="PANTHER" id="PTHR48101">
    <property type="entry name" value="METHYLMALONYL-COA MUTASE, MITOCHONDRIAL-RELATED"/>
    <property type="match status" value="1"/>
</dbReference>
<proteinExistence type="predicted"/>
<dbReference type="InterPro" id="IPR006099">
    <property type="entry name" value="MeMalonylCoA_mutase_a/b_cat"/>
</dbReference>
<evidence type="ECO:0000313" key="2">
    <source>
        <dbReference type="EMBL" id="TGY94784.1"/>
    </source>
</evidence>
<dbReference type="GO" id="GO:0031419">
    <property type="term" value="F:cobalamin binding"/>
    <property type="evidence" value="ECO:0007669"/>
    <property type="project" value="InterPro"/>
</dbReference>
<dbReference type="RefSeq" id="WP_135943980.1">
    <property type="nucleotide sequence ID" value="NZ_BMEI01000001.1"/>
</dbReference>
<protein>
    <submittedName>
        <fullName evidence="2">Methylmalonyl-CoA mutase</fullName>
    </submittedName>
</protein>
<evidence type="ECO:0000313" key="3">
    <source>
        <dbReference type="Proteomes" id="UP000305451"/>
    </source>
</evidence>
<dbReference type="GO" id="GO:0004494">
    <property type="term" value="F:methylmalonyl-CoA mutase activity"/>
    <property type="evidence" value="ECO:0007669"/>
    <property type="project" value="TreeGrafter"/>
</dbReference>
<dbReference type="GO" id="GO:0005737">
    <property type="term" value="C:cytoplasm"/>
    <property type="evidence" value="ECO:0007669"/>
    <property type="project" value="TreeGrafter"/>
</dbReference>
<evidence type="ECO:0000259" key="1">
    <source>
        <dbReference type="Pfam" id="PF01642"/>
    </source>
</evidence>
<dbReference type="Pfam" id="PF01642">
    <property type="entry name" value="MM_CoA_mutase"/>
    <property type="match status" value="1"/>
</dbReference>
<dbReference type="Proteomes" id="UP000305451">
    <property type="component" value="Unassembled WGS sequence"/>
</dbReference>
<dbReference type="AlphaFoldDB" id="A0A4S2HFA8"/>
<dbReference type="GO" id="GO:0019678">
    <property type="term" value="P:propionate metabolic process, methylmalonyl pathway"/>
    <property type="evidence" value="ECO:0007669"/>
    <property type="project" value="TreeGrafter"/>
</dbReference>
<name>A0A4S2HFA8_9PROT</name>
<feature type="domain" description="Methylmalonyl-CoA mutase alpha/beta chain catalytic" evidence="1">
    <location>
        <begin position="40"/>
        <end position="467"/>
    </location>
</feature>
<sequence>MAEDIHSLNAGFDPADDAAWRALAEKALKGAGLSRIERKTADGLARGPLFTRSDLDAVMETGAPGAAPFVRGLTAQRDAYLPWAIRQAVGHGDPKRANAAMLEELSGGASEILLQIDPEGRHGTAIRTLDEMKTALDGVMLDLAPVHLALSPDASQAALLLLALIEQSGLERENLRGGLGLSPHARAARLGVSSSDLDQEMALAAEAAEWTQDHMPGLRALRVDAGLVHEAGGSEAQELGFLCASGSGYMRALIDAGLSADKAAQTLEFSVAADADIHLTIAKLRAARRVWSQVAEAFGCSQEHRGLHLHVTTSRRMLTARDAWTNLIRISCAALGAAAGGADAITTRRFTDAKGAPTGFARRLSRNVQIMLGEESHIGKVADPAGGGYLHETLGQRLAQAGWDVFQDIERRGGVVPALEAGWLQGEIATMRETRRAAYASGREMLIGVSTYPELDAKDAEIDTANHTPPALKSESLPEGSVETRIEAAGAGAQIAAGEQPEPAWEALSPVRFAEPFEALRADADAHAEKTGSRPRAFLATLGALADFNARAGFAKNRLAVGGIETEGGEVYGSVQDCAAAFKASGRPLAVICGTDTAYEGEAGDLAKALKDAGAEAVWVAGKAMEIAGADHFIHMRSDAVEDLTRAHAILGVA</sequence>
<dbReference type="Gene3D" id="3.40.50.280">
    <property type="entry name" value="Cobalamin-binding domain"/>
    <property type="match status" value="1"/>
</dbReference>
<dbReference type="Gene3D" id="3.20.20.240">
    <property type="entry name" value="Methylmalonyl-CoA mutase"/>
    <property type="match status" value="1"/>
</dbReference>
<gene>
    <name evidence="2" type="ORF">E5162_05840</name>
</gene>
<dbReference type="SUPFAM" id="SSF51703">
    <property type="entry name" value="Cobalamin (vitamin B12)-dependent enzymes"/>
    <property type="match status" value="1"/>
</dbReference>
<dbReference type="EMBL" id="SRXV01000001">
    <property type="protein sequence ID" value="TGY94784.1"/>
    <property type="molecule type" value="Genomic_DNA"/>
</dbReference>
<keyword evidence="3" id="KW-1185">Reference proteome</keyword>
<reference evidence="2 3" key="1">
    <citation type="journal article" date="2013" name="Int. J. Syst. Evol. Microbiol.">
        <title>Marinicauda pacifica gen. nov., sp. nov., a prosthecate alphaproteobacterium of the family Hyphomonadaceae isolated from deep seawater.</title>
        <authorList>
            <person name="Zhang X.Y."/>
            <person name="Li G.W."/>
            <person name="Wang C.S."/>
            <person name="Zhang Y.J."/>
            <person name="Xu X.W."/>
            <person name="Li H."/>
            <person name="Liu A."/>
            <person name="Liu C."/>
            <person name="Xie B.B."/>
            <person name="Qin Q.L."/>
            <person name="Xu Z."/>
            <person name="Chen X.L."/>
            <person name="Zhou B.C."/>
            <person name="Zhang Y.Z."/>
        </authorList>
    </citation>
    <scope>NUCLEOTIDE SEQUENCE [LARGE SCALE GENOMIC DNA]</scope>
    <source>
        <strain evidence="2 3">P-1 km-3</strain>
    </source>
</reference>
<dbReference type="OrthoDB" id="9762378at2"/>
<dbReference type="InterPro" id="IPR016176">
    <property type="entry name" value="Cbl-dep_enz_cat"/>
</dbReference>
<dbReference type="PANTHER" id="PTHR48101:SF4">
    <property type="entry name" value="METHYLMALONYL-COA MUTASE, MITOCHONDRIAL"/>
    <property type="match status" value="1"/>
</dbReference>
<accession>A0A4S2HFA8</accession>
<organism evidence="2 3">
    <name type="scientific">Marinicauda pacifica</name>
    <dbReference type="NCBI Taxonomy" id="1133559"/>
    <lineage>
        <taxon>Bacteria</taxon>
        <taxon>Pseudomonadati</taxon>
        <taxon>Pseudomonadota</taxon>
        <taxon>Alphaproteobacteria</taxon>
        <taxon>Maricaulales</taxon>
        <taxon>Maricaulaceae</taxon>
        <taxon>Marinicauda</taxon>
    </lineage>
</organism>